<protein>
    <submittedName>
        <fullName evidence="1">Uncharacterized protein</fullName>
    </submittedName>
</protein>
<keyword evidence="2" id="KW-1185">Reference proteome</keyword>
<proteinExistence type="predicted"/>
<reference evidence="1 2" key="1">
    <citation type="submission" date="2020-01" db="EMBL/GenBank/DDBJ databases">
        <title>Patterns of diversity and host range of bacteriophage communities associated with bean-nodulatin bacteria.</title>
        <authorList>
            <person name="Vann Cauwenberghe J."/>
            <person name="Santamaria R.I."/>
            <person name="Bustos P."/>
            <person name="Juarez S."/>
            <person name="Gonzalez V."/>
        </authorList>
    </citation>
    <scope>NUCLEOTIDE SEQUENCE [LARGE SCALE GENOMIC DNA]</scope>
    <source>
        <strain evidence="2">RHph</strain>
    </source>
</reference>
<evidence type="ECO:0000313" key="2">
    <source>
        <dbReference type="Proteomes" id="UP000646667"/>
    </source>
</evidence>
<gene>
    <name evidence="1" type="ORF">EVC06_091</name>
</gene>
<name>A0A7S5UYT0_9CAUD</name>
<evidence type="ECO:0000313" key="1">
    <source>
        <dbReference type="EMBL" id="QIG73866.1"/>
    </source>
</evidence>
<dbReference type="EMBL" id="MN988534">
    <property type="protein sequence ID" value="QIG73866.1"/>
    <property type="molecule type" value="Genomic_DNA"/>
</dbReference>
<accession>A0A7S5UYT0</accession>
<dbReference type="Proteomes" id="UP000646667">
    <property type="component" value="Segment"/>
</dbReference>
<sequence length="68" mass="7618">MASEVTILKSIIAQMVDAQIGSIDGDNPKVVQANLMRISNDFRLSHKAAQKVMEVTKQVYKEQLMEII</sequence>
<organism evidence="1 2">
    <name type="scientific">Rhizobium phage RHph_N34</name>
    <dbReference type="NCBI Taxonomy" id="2509586"/>
    <lineage>
        <taxon>Viruses</taxon>
        <taxon>Duplodnaviria</taxon>
        <taxon>Heunggongvirae</taxon>
        <taxon>Uroviricota</taxon>
        <taxon>Caudoviricetes</taxon>
        <taxon>Pootjesviridae</taxon>
        <taxon>Staniewskivirinae</taxon>
        <taxon>Trinifflemingvirus</taxon>
        <taxon>Trinifflemingvirus N34</taxon>
    </lineage>
</organism>